<evidence type="ECO:0000256" key="10">
    <source>
        <dbReference type="ARBA" id="ARBA00022727"/>
    </source>
</evidence>
<evidence type="ECO:0000256" key="5">
    <source>
        <dbReference type="ARBA" id="ARBA00011947"/>
    </source>
</evidence>
<dbReference type="InterPro" id="IPR036926">
    <property type="entry name" value="Thymidate_synth/dCMP_Mease_sf"/>
</dbReference>
<evidence type="ECO:0000256" key="14">
    <source>
        <dbReference type="PROSITE-ProRule" id="PRU10016"/>
    </source>
</evidence>
<organism evidence="17 18">
    <name type="scientific">Takifugu flavidus</name>
    <name type="common">sansaifugu</name>
    <dbReference type="NCBI Taxonomy" id="433684"/>
    <lineage>
        <taxon>Eukaryota</taxon>
        <taxon>Metazoa</taxon>
        <taxon>Chordata</taxon>
        <taxon>Craniata</taxon>
        <taxon>Vertebrata</taxon>
        <taxon>Euteleostomi</taxon>
        <taxon>Actinopterygii</taxon>
        <taxon>Neopterygii</taxon>
        <taxon>Teleostei</taxon>
        <taxon>Neoteleostei</taxon>
        <taxon>Acanthomorphata</taxon>
        <taxon>Eupercaria</taxon>
        <taxon>Tetraodontiformes</taxon>
        <taxon>Tetradontoidea</taxon>
        <taxon>Tetraodontidae</taxon>
        <taxon>Takifugu</taxon>
    </lineage>
</organism>
<dbReference type="GO" id="GO:0006231">
    <property type="term" value="P:dTMP biosynthetic process"/>
    <property type="evidence" value="ECO:0007669"/>
    <property type="project" value="InterPro"/>
</dbReference>
<dbReference type="InterPro" id="IPR045097">
    <property type="entry name" value="Thymidate_synth/dCMP_Mease"/>
</dbReference>
<dbReference type="CDD" id="cd00351">
    <property type="entry name" value="TS_Pyrimidine_HMase"/>
    <property type="match status" value="1"/>
</dbReference>
<keyword evidence="10" id="KW-0545">Nucleotide biosynthesis</keyword>
<evidence type="ECO:0000256" key="9">
    <source>
        <dbReference type="ARBA" id="ARBA00022679"/>
    </source>
</evidence>
<evidence type="ECO:0000256" key="13">
    <source>
        <dbReference type="ARBA" id="ARBA00047344"/>
    </source>
</evidence>
<dbReference type="PROSITE" id="PS00091">
    <property type="entry name" value="THYMIDYLATE_SYNTHASE"/>
    <property type="match status" value="1"/>
</dbReference>
<dbReference type="PRINTS" id="PR00108">
    <property type="entry name" value="THYMDSNTHASE"/>
</dbReference>
<dbReference type="NCBIfam" id="TIGR03284">
    <property type="entry name" value="thym_sym"/>
    <property type="match status" value="1"/>
</dbReference>
<dbReference type="GO" id="GO:0006235">
    <property type="term" value="P:dTTP biosynthetic process"/>
    <property type="evidence" value="ECO:0007669"/>
    <property type="project" value="UniProtKB-UniPathway"/>
</dbReference>
<comment type="caution">
    <text evidence="17">The sequence shown here is derived from an EMBL/GenBank/DDBJ whole genome shotgun (WGS) entry which is preliminary data.</text>
</comment>
<evidence type="ECO:0000259" key="16">
    <source>
        <dbReference type="SMART" id="SM00035"/>
    </source>
</evidence>
<comment type="similarity">
    <text evidence="3">Belongs to the thymidylate synthase family.</text>
</comment>
<dbReference type="EMBL" id="RHFK02000009">
    <property type="protein sequence ID" value="TWW70851.1"/>
    <property type="molecule type" value="Genomic_DNA"/>
</dbReference>
<keyword evidence="7" id="KW-0964">Secreted</keyword>
<dbReference type="InterPro" id="IPR000398">
    <property type="entry name" value="Thymidylate_synthase"/>
</dbReference>
<dbReference type="InterPro" id="IPR023451">
    <property type="entry name" value="Thymidate_synth/dCMP_Mease_dom"/>
</dbReference>
<dbReference type="GO" id="GO:0005739">
    <property type="term" value="C:mitochondrion"/>
    <property type="evidence" value="ECO:0007669"/>
    <property type="project" value="TreeGrafter"/>
</dbReference>
<keyword evidence="12" id="KW-0325">Glycoprotein</keyword>
<comment type="similarity">
    <text evidence="4">Belongs to the clusterin family.</text>
</comment>
<evidence type="ECO:0000256" key="8">
    <source>
        <dbReference type="ARBA" id="ARBA00022603"/>
    </source>
</evidence>
<comment type="subcellular location">
    <subcellularLocation>
        <location evidence="1">Secreted</location>
    </subcellularLocation>
</comment>
<evidence type="ECO:0000256" key="6">
    <source>
        <dbReference type="ARBA" id="ARBA00015931"/>
    </source>
</evidence>
<feature type="chain" id="PRO_5022761716" description="Thymidylate synthase" evidence="15">
    <location>
        <begin position="20"/>
        <end position="673"/>
    </location>
</feature>
<evidence type="ECO:0000256" key="3">
    <source>
        <dbReference type="ARBA" id="ARBA00009972"/>
    </source>
</evidence>
<dbReference type="Gene3D" id="3.30.572.10">
    <property type="entry name" value="Thymidylate synthase/dCMP hydroxymethylase domain"/>
    <property type="match status" value="1"/>
</dbReference>
<dbReference type="PANTHER" id="PTHR11548">
    <property type="entry name" value="THYMIDYLATE SYNTHASE 1"/>
    <property type="match status" value="1"/>
</dbReference>
<dbReference type="InterPro" id="IPR000753">
    <property type="entry name" value="Clusterin-like"/>
</dbReference>
<evidence type="ECO:0000313" key="18">
    <source>
        <dbReference type="Proteomes" id="UP000324091"/>
    </source>
</evidence>
<dbReference type="SUPFAM" id="SSF55831">
    <property type="entry name" value="Thymidylate synthase/dCMP hydroxymethylase"/>
    <property type="match status" value="1"/>
</dbReference>
<dbReference type="InterPro" id="IPR016015">
    <property type="entry name" value="Clusterin_C"/>
</dbReference>
<protein>
    <recommendedName>
        <fullName evidence="6">Thymidylate synthase</fullName>
        <ecNumber evidence="5">2.1.1.45</ecNumber>
    </recommendedName>
</protein>
<comment type="pathway">
    <text evidence="2">Pyrimidine metabolism; dTTP biosynthesis.</text>
</comment>
<keyword evidence="8" id="KW-0489">Methyltransferase</keyword>
<evidence type="ECO:0000256" key="15">
    <source>
        <dbReference type="SAM" id="SignalP"/>
    </source>
</evidence>
<dbReference type="InterPro" id="IPR020940">
    <property type="entry name" value="Thymidylate_synthase_AS"/>
</dbReference>
<comment type="catalytic activity">
    <reaction evidence="13">
        <text>dUMP + (6R)-5,10-methylene-5,6,7,8-tetrahydrofolate = 7,8-dihydrofolate + dTMP</text>
        <dbReference type="Rhea" id="RHEA:12104"/>
        <dbReference type="ChEBI" id="CHEBI:15636"/>
        <dbReference type="ChEBI" id="CHEBI:57451"/>
        <dbReference type="ChEBI" id="CHEBI:63528"/>
        <dbReference type="ChEBI" id="CHEBI:246422"/>
        <dbReference type="EC" id="2.1.1.45"/>
    </reaction>
</comment>
<evidence type="ECO:0000256" key="12">
    <source>
        <dbReference type="ARBA" id="ARBA00023180"/>
    </source>
</evidence>
<feature type="active site" evidence="14">
    <location>
        <position position="555"/>
    </location>
</feature>
<evidence type="ECO:0000256" key="11">
    <source>
        <dbReference type="ARBA" id="ARBA00023157"/>
    </source>
</evidence>
<dbReference type="HAMAP" id="MF_00008">
    <property type="entry name" value="Thymidy_synth_bact"/>
    <property type="match status" value="1"/>
</dbReference>
<sequence length="673" mass="76527">MRRLPVHLLFVSELLVCAATPAELSEDTLKQLSAAGRQYVVEEIQLALQGMKHMKEMVQKTEENHKHLMEALTHSYEKKMVEELFSKSASLEHVQDHGGESLVCADSPGNQANAAELELLQADASFNLLLTRISLLHDRSALLLADVQQSSWKSFLTEFHTELRPGPTRKVESPPGSWANDLDQHPVSVFNFGQNVAATEEVREPKDYLQHTSRESSTFGPSQNKYLCRRLRKRASECWRLQSLCEACEENLLKVCPSVRPLQSEMEEMIMLLKASRQQHADRLLLVQRHTEETQRWLSNMADQSEWISRLFRDGRRPGDIFSMTAMTSRQQMNDGLGPGRDSTLLSVKMPATLDTHFEEKLTERVCKSEEESNNTAASNTKNVGFFCDERGYLDQIDYIIKHGKKKGDRTGTGVISVFGSQARYSLRGQFPLLTTKKVFWRGILEELLWFIKGSTNAKELSEKGVKIWEANGSRAFLDNLGLTDREEGDLGPVYGFQWRHFGAEYTNMHADYTGQGIDQLQKVIDTIKKNPDDRRILMCAWNPKDLPSMALPPCHALCQFYVCDGELSCQLYQRSGDMGLGVPFNIASYALLTYMIAHITGLQPGDFVHTLGDAHVYSNHIDPLKEQLQRDIRPFPKLKILRNVEKIDDFCAEDFEIQDYNPHPPIKMQMAV</sequence>
<name>A0A5C6NW94_9TELE</name>
<keyword evidence="11" id="KW-1015">Disulfide bond</keyword>
<evidence type="ECO:0000256" key="2">
    <source>
        <dbReference type="ARBA" id="ARBA00004992"/>
    </source>
</evidence>
<dbReference type="Proteomes" id="UP000324091">
    <property type="component" value="Chromosome 17"/>
</dbReference>
<keyword evidence="18" id="KW-1185">Reference proteome</keyword>
<feature type="signal peptide" evidence="15">
    <location>
        <begin position="1"/>
        <end position="19"/>
    </location>
</feature>
<keyword evidence="9" id="KW-0808">Transferase</keyword>
<dbReference type="Pfam" id="PF00303">
    <property type="entry name" value="Thymidylat_synt"/>
    <property type="match status" value="1"/>
</dbReference>
<evidence type="ECO:0000256" key="7">
    <source>
        <dbReference type="ARBA" id="ARBA00022525"/>
    </source>
</evidence>
<dbReference type="FunFam" id="3.30.572.10:FF:000002">
    <property type="entry name" value="Possible thymidylate synthase"/>
    <property type="match status" value="1"/>
</dbReference>
<dbReference type="UniPathway" id="UPA00575"/>
<dbReference type="EC" id="2.1.1.45" evidence="5"/>
<dbReference type="GO" id="GO:0004799">
    <property type="term" value="F:thymidylate synthase activity"/>
    <property type="evidence" value="ECO:0007669"/>
    <property type="project" value="UniProtKB-EC"/>
</dbReference>
<proteinExistence type="inferred from homology"/>
<feature type="domain" description="Clusterin C-terminal" evidence="16">
    <location>
        <begin position="170"/>
        <end position="371"/>
    </location>
</feature>
<keyword evidence="15" id="KW-0732">Signal</keyword>
<dbReference type="Pfam" id="PF01093">
    <property type="entry name" value="Clusterin"/>
    <property type="match status" value="1"/>
</dbReference>
<gene>
    <name evidence="17" type="ORF">D4764_17G0003340</name>
</gene>
<dbReference type="AlphaFoldDB" id="A0A5C6NW94"/>
<evidence type="ECO:0000313" key="17">
    <source>
        <dbReference type="EMBL" id="TWW70851.1"/>
    </source>
</evidence>
<dbReference type="NCBIfam" id="NF002497">
    <property type="entry name" value="PRK01827.1-3"/>
    <property type="match status" value="1"/>
</dbReference>
<reference evidence="17 18" key="1">
    <citation type="submission" date="2019-04" db="EMBL/GenBank/DDBJ databases">
        <title>Chromosome genome assembly for Takifugu flavidus.</title>
        <authorList>
            <person name="Xiao S."/>
        </authorList>
    </citation>
    <scope>NUCLEOTIDE SEQUENCE [LARGE SCALE GENOMIC DNA]</scope>
    <source>
        <strain evidence="17">HTHZ2018</strain>
        <tissue evidence="17">Muscle</tissue>
    </source>
</reference>
<evidence type="ECO:0000256" key="1">
    <source>
        <dbReference type="ARBA" id="ARBA00004613"/>
    </source>
</evidence>
<evidence type="ECO:0000256" key="4">
    <source>
        <dbReference type="ARBA" id="ARBA00010069"/>
    </source>
</evidence>
<accession>A0A5C6NW94</accession>
<dbReference type="GO" id="GO:0005829">
    <property type="term" value="C:cytosol"/>
    <property type="evidence" value="ECO:0007669"/>
    <property type="project" value="TreeGrafter"/>
</dbReference>
<dbReference type="SMART" id="SM00035">
    <property type="entry name" value="CLa"/>
    <property type="match status" value="1"/>
</dbReference>
<dbReference type="GO" id="GO:0005576">
    <property type="term" value="C:extracellular region"/>
    <property type="evidence" value="ECO:0007669"/>
    <property type="project" value="UniProtKB-SubCell"/>
</dbReference>
<dbReference type="GO" id="GO:0032259">
    <property type="term" value="P:methylation"/>
    <property type="evidence" value="ECO:0007669"/>
    <property type="project" value="UniProtKB-KW"/>
</dbReference>
<dbReference type="PANTHER" id="PTHR11548:SF2">
    <property type="entry name" value="THYMIDYLATE SYNTHASE"/>
    <property type="match status" value="1"/>
</dbReference>